<dbReference type="PROSITE" id="PS51892">
    <property type="entry name" value="SUBTILASE"/>
    <property type="match status" value="1"/>
</dbReference>
<evidence type="ECO:0000313" key="7">
    <source>
        <dbReference type="EMBL" id="WGX74485.1"/>
    </source>
</evidence>
<keyword evidence="8" id="KW-1185">Reference proteome</keyword>
<evidence type="ECO:0000256" key="5">
    <source>
        <dbReference type="PROSITE-ProRule" id="PRU01240"/>
    </source>
</evidence>
<dbReference type="Pfam" id="PF00082">
    <property type="entry name" value="Peptidase_S8"/>
    <property type="match status" value="2"/>
</dbReference>
<feature type="domain" description="Peptidase S8/S53" evidence="6">
    <location>
        <begin position="314"/>
        <end position="399"/>
    </location>
</feature>
<keyword evidence="2" id="KW-0645">Protease</keyword>
<dbReference type="PANTHER" id="PTHR43806">
    <property type="entry name" value="PEPTIDASE S8"/>
    <property type="match status" value="1"/>
</dbReference>
<dbReference type="PANTHER" id="PTHR43806:SF11">
    <property type="entry name" value="CEREVISIN-RELATED"/>
    <property type="match status" value="1"/>
</dbReference>
<evidence type="ECO:0000313" key="8">
    <source>
        <dbReference type="Proteomes" id="UP001239169"/>
    </source>
</evidence>
<dbReference type="Gene3D" id="2.60.120.1290">
    <property type="match status" value="1"/>
</dbReference>
<dbReference type="PRINTS" id="PR00723">
    <property type="entry name" value="SUBTILISIN"/>
</dbReference>
<comment type="caution">
    <text evidence="5">Lacks conserved residue(s) required for the propagation of feature annotation.</text>
</comment>
<accession>A0ABY8QZ70</accession>
<dbReference type="EC" id="3.4.-.-" evidence="7"/>
<dbReference type="InterPro" id="IPR015500">
    <property type="entry name" value="Peptidase_S8_subtilisin-rel"/>
</dbReference>
<dbReference type="EMBL" id="CP124685">
    <property type="protein sequence ID" value="WGX74485.1"/>
    <property type="molecule type" value="Genomic_DNA"/>
</dbReference>
<evidence type="ECO:0000256" key="2">
    <source>
        <dbReference type="ARBA" id="ARBA00022670"/>
    </source>
</evidence>
<evidence type="ECO:0000256" key="1">
    <source>
        <dbReference type="ARBA" id="ARBA00011073"/>
    </source>
</evidence>
<keyword evidence="3 7" id="KW-0378">Hydrolase</keyword>
<dbReference type="CDD" id="cd07478">
    <property type="entry name" value="Peptidases_S8_CspA-like"/>
    <property type="match status" value="1"/>
</dbReference>
<dbReference type="GO" id="GO:0016787">
    <property type="term" value="F:hydrolase activity"/>
    <property type="evidence" value="ECO:0007669"/>
    <property type="project" value="UniProtKB-KW"/>
</dbReference>
<protein>
    <submittedName>
        <fullName evidence="7">S8 family peptidase</fullName>
        <ecNumber evidence="7">3.4.-.-</ecNumber>
    </submittedName>
</protein>
<dbReference type="SUPFAM" id="SSF52743">
    <property type="entry name" value="Subtilisin-like"/>
    <property type="match status" value="1"/>
</dbReference>
<organism evidence="7 8">
    <name type="scientific">Paraclostridium bifermentans</name>
    <name type="common">Clostridium bifermentans</name>
    <dbReference type="NCBI Taxonomy" id="1490"/>
    <lineage>
        <taxon>Bacteria</taxon>
        <taxon>Bacillati</taxon>
        <taxon>Bacillota</taxon>
        <taxon>Clostridia</taxon>
        <taxon>Peptostreptococcales</taxon>
        <taxon>Peptostreptococcaceae</taxon>
        <taxon>Paraclostridium</taxon>
    </lineage>
</organism>
<name>A0ABY8QZ70_PARBF</name>
<gene>
    <name evidence="7" type="ORF">QJS64_09655</name>
</gene>
<keyword evidence="4" id="KW-0720">Serine protease</keyword>
<dbReference type="InterPro" id="IPR034045">
    <property type="entry name" value="Pep_S8_CspA-like"/>
</dbReference>
<sequence>MRGSGTIISIIDTGIDYLHKDFIYPDGTSKIRYLWDQSKDGKPPEGFFIGTEYTRDDINKAISENDGSLSEDEEGHGTMVSGICSGLGSINKEYEGIAPESELVVVKLAKVNGFYTSAMLETAISYIYKIANKLELPTIINISMGSNLLAGYASKRESKKTYFSNGLSIVAAAGNEGNTQTHASGHINRAGEIVDVEIEILENEKNLVVEIWMSRPDRINLIVTSPSGEESKIVDLSNYDEVRGIFDLENTYYFIRYSYPTSYSGQEHTTVTLKNATKGVWRFRLEGAYISSGLYNIYLPNRVFLNPGTKFKESNPAYTINYLAVREDVITIGTYDSINKSMWPSSSRGPNIIGTIKPDVVAPGVRIIAPYPKNNYATITGSAAAAAHASGVISLYYQYIITDGYYPNRGFMQMARTYMQGGASRIMGVEYPNNSTGYGILDFRGMFEQLK</sequence>
<dbReference type="InterPro" id="IPR000209">
    <property type="entry name" value="Peptidase_S8/S53_dom"/>
</dbReference>
<dbReference type="Proteomes" id="UP001239169">
    <property type="component" value="Chromosome"/>
</dbReference>
<reference evidence="7 8" key="1">
    <citation type="submission" date="2023-04" db="EMBL/GenBank/DDBJ databases">
        <title>Bacteria Genome Submission.</title>
        <authorList>
            <person name="Isaac P."/>
        </authorList>
    </citation>
    <scope>NUCLEOTIDE SEQUENCE [LARGE SCALE GENOMIC DNA]</scope>
    <source>
        <strain evidence="7 8">SampleS7P1</strain>
    </source>
</reference>
<dbReference type="InterPro" id="IPR036852">
    <property type="entry name" value="Peptidase_S8/S53_dom_sf"/>
</dbReference>
<dbReference type="Gene3D" id="3.40.50.200">
    <property type="entry name" value="Peptidase S8/S53 domain"/>
    <property type="match status" value="1"/>
</dbReference>
<evidence type="ECO:0000256" key="4">
    <source>
        <dbReference type="ARBA" id="ARBA00022825"/>
    </source>
</evidence>
<comment type="similarity">
    <text evidence="1 5">Belongs to the peptidase S8 family.</text>
</comment>
<evidence type="ECO:0000256" key="3">
    <source>
        <dbReference type="ARBA" id="ARBA00022801"/>
    </source>
</evidence>
<feature type="domain" description="Peptidase S8/S53" evidence="6">
    <location>
        <begin position="3"/>
        <end position="184"/>
    </location>
</feature>
<proteinExistence type="inferred from homology"/>
<dbReference type="InterPro" id="IPR050131">
    <property type="entry name" value="Peptidase_S8_subtilisin-like"/>
</dbReference>
<dbReference type="InterPro" id="IPR023827">
    <property type="entry name" value="Peptidase_S8_Asp-AS"/>
</dbReference>
<evidence type="ECO:0000259" key="6">
    <source>
        <dbReference type="Pfam" id="PF00082"/>
    </source>
</evidence>
<dbReference type="PROSITE" id="PS00136">
    <property type="entry name" value="SUBTILASE_ASP"/>
    <property type="match status" value="1"/>
</dbReference>